<evidence type="ECO:0000313" key="2">
    <source>
        <dbReference type="EMBL" id="QJA83944.1"/>
    </source>
</evidence>
<dbReference type="AlphaFoldDB" id="A0A6M3J6B7"/>
<dbReference type="EMBL" id="MT141535">
    <property type="protein sequence ID" value="QJA65244.1"/>
    <property type="molecule type" value="Genomic_DNA"/>
</dbReference>
<reference evidence="1" key="1">
    <citation type="submission" date="2020-03" db="EMBL/GenBank/DDBJ databases">
        <title>The deep terrestrial virosphere.</title>
        <authorList>
            <person name="Holmfeldt K."/>
            <person name="Nilsson E."/>
            <person name="Simone D."/>
            <person name="Lopez-Fernandez M."/>
            <person name="Wu X."/>
            <person name="de Brujin I."/>
            <person name="Lundin D."/>
            <person name="Andersson A."/>
            <person name="Bertilsson S."/>
            <person name="Dopson M."/>
        </authorList>
    </citation>
    <scope>NUCLEOTIDE SEQUENCE</scope>
    <source>
        <strain evidence="2">MM415A00243</strain>
        <strain evidence="1">MM415B00422</strain>
    </source>
</reference>
<accession>A0A6M3J6B7</accession>
<name>A0A6M3J6B7_9ZZZZ</name>
<proteinExistence type="predicted"/>
<dbReference type="Gene3D" id="3.40.50.300">
    <property type="entry name" value="P-loop containing nucleotide triphosphate hydrolases"/>
    <property type="match status" value="1"/>
</dbReference>
<dbReference type="EMBL" id="MT142521">
    <property type="protein sequence ID" value="QJA83944.1"/>
    <property type="molecule type" value="Genomic_DNA"/>
</dbReference>
<gene>
    <name evidence="2" type="ORF">MM415A00243_0006</name>
    <name evidence="1" type="ORF">MM415B00422_0006</name>
</gene>
<evidence type="ECO:0000313" key="1">
    <source>
        <dbReference type="EMBL" id="QJA65244.1"/>
    </source>
</evidence>
<protein>
    <recommendedName>
        <fullName evidence="3">Terminase</fullName>
    </recommendedName>
</protein>
<organism evidence="1">
    <name type="scientific">viral metagenome</name>
    <dbReference type="NCBI Taxonomy" id="1070528"/>
    <lineage>
        <taxon>unclassified sequences</taxon>
        <taxon>metagenomes</taxon>
        <taxon>organismal metagenomes</taxon>
    </lineage>
</organism>
<dbReference type="InterPro" id="IPR027417">
    <property type="entry name" value="P-loop_NTPase"/>
</dbReference>
<evidence type="ECO:0008006" key="3">
    <source>
        <dbReference type="Google" id="ProtNLM"/>
    </source>
</evidence>
<sequence length="506" mass="57057">MRPQLTQLRLTDERLRVPFFDDGRNGGVYLVGRKQAQFINGAPTIWQPPRRFPAFLASRASGKTHAALIKAIQLSQANPGHDGVFYARTIVEADQTHIPLMDALLQQWHERAGHPYFKSYNKGLRRYSFVNGSRLSFRPWGRPKKTRGPSIAFGLVDEIMFGEVDSGEAWKALVFSVRGQRGIQPPMPCLGWTSSPDGLKGVTRLFYERQNDPRDKDHYMVTSTMFDAVSGGWMTQAELEAFRGSCSKTDWEVEGLGRVLKPQRVIYPQYDEDLHLVDWTWRSDLPWGLAVDWITVKRGVALAVQFVNRAGIYAEHPIRGRVELPVGSWVVARELVVEQSTRPEFRAELLNFIRSCGRVPSFAATDRAAPAENHWLRKKFPSCPVESCDSKDEQRVLKGVAMVQSMLDPVDTPPRIYFSRALDPPTVKDLPGIRAAMTFYGWLCNPKNPSEILDVIDKSGSWDDPADALRYLVVQTAHRPQFHGGGALPYINPIAEEIRGGFRLAA</sequence>